<keyword evidence="7" id="KW-0963">Cytoplasm</keyword>
<dbReference type="GO" id="GO:0006397">
    <property type="term" value="P:mRNA processing"/>
    <property type="evidence" value="ECO:0007669"/>
    <property type="project" value="UniProtKB-KW"/>
</dbReference>
<evidence type="ECO:0000256" key="16">
    <source>
        <dbReference type="ARBA" id="ARBA00023273"/>
    </source>
</evidence>
<evidence type="ECO:0000256" key="14">
    <source>
        <dbReference type="ARBA" id="ARBA00023187"/>
    </source>
</evidence>
<proteinExistence type="inferred from homology"/>
<evidence type="ECO:0000256" key="1">
    <source>
        <dbReference type="ARBA" id="ARBA00004408"/>
    </source>
</evidence>
<comment type="caution">
    <text evidence="21">The sequence shown here is derived from an EMBL/GenBank/DDBJ whole genome shotgun (WGS) entry which is preliminary data.</text>
</comment>
<gene>
    <name evidence="21" type="ORF">ILUMI_05388</name>
</gene>
<dbReference type="PANTHER" id="PTHR10876:SF0">
    <property type="entry name" value="ZINC FINGER PROTEIN ZPR1"/>
    <property type="match status" value="1"/>
</dbReference>
<protein>
    <recommendedName>
        <fullName evidence="18">Zinc finger protein ZPR1</fullName>
    </recommendedName>
    <alternativeName>
        <fullName evidence="19">Zinc finger protein 259</fullName>
    </alternativeName>
</protein>
<dbReference type="GO" id="GO:0048471">
    <property type="term" value="C:perinuclear region of cytoplasm"/>
    <property type="evidence" value="ECO:0007669"/>
    <property type="project" value="UniProtKB-SubCell"/>
</dbReference>
<evidence type="ECO:0000256" key="19">
    <source>
        <dbReference type="ARBA" id="ARBA00079252"/>
    </source>
</evidence>
<evidence type="ECO:0000256" key="6">
    <source>
        <dbReference type="ARBA" id="ARBA00008354"/>
    </source>
</evidence>
<dbReference type="GO" id="GO:0031369">
    <property type="term" value="F:translation initiation factor binding"/>
    <property type="evidence" value="ECO:0007669"/>
    <property type="project" value="UniProtKB-ARBA"/>
</dbReference>
<dbReference type="GO" id="GO:0008380">
    <property type="term" value="P:RNA splicing"/>
    <property type="evidence" value="ECO:0007669"/>
    <property type="project" value="UniProtKB-KW"/>
</dbReference>
<accession>A0A8K0D7D2</accession>
<dbReference type="Gene3D" id="2.60.120.1040">
    <property type="entry name" value="ZPR1, A/B domain"/>
    <property type="match status" value="2"/>
</dbReference>
<dbReference type="Proteomes" id="UP000801492">
    <property type="component" value="Unassembled WGS sequence"/>
</dbReference>
<dbReference type="GO" id="GO:0008270">
    <property type="term" value="F:zinc ion binding"/>
    <property type="evidence" value="ECO:0007669"/>
    <property type="project" value="UniProtKB-KW"/>
</dbReference>
<evidence type="ECO:0000256" key="17">
    <source>
        <dbReference type="ARBA" id="ARBA00034695"/>
    </source>
</evidence>
<keyword evidence="14" id="KW-0508">mRNA splicing</keyword>
<keyword evidence="22" id="KW-1185">Reference proteome</keyword>
<dbReference type="InterPro" id="IPR040141">
    <property type="entry name" value="ZPR1"/>
</dbReference>
<evidence type="ECO:0000256" key="5">
    <source>
        <dbReference type="ARBA" id="ARBA00004624"/>
    </source>
</evidence>
<dbReference type="Pfam" id="PF22794">
    <property type="entry name" value="jr-ZPR1"/>
    <property type="match status" value="2"/>
</dbReference>
<dbReference type="InterPro" id="IPR042452">
    <property type="entry name" value="ZPR1_Znf1/2"/>
</dbReference>
<keyword evidence="8" id="KW-0507">mRNA processing</keyword>
<evidence type="ECO:0000256" key="3">
    <source>
        <dbReference type="ARBA" id="ARBA00004556"/>
    </source>
</evidence>
<dbReference type="GO" id="GO:0030426">
    <property type="term" value="C:growth cone"/>
    <property type="evidence" value="ECO:0007669"/>
    <property type="project" value="UniProtKB-SubCell"/>
</dbReference>
<evidence type="ECO:0000256" key="15">
    <source>
        <dbReference type="ARBA" id="ARBA00023242"/>
    </source>
</evidence>
<evidence type="ECO:0000313" key="22">
    <source>
        <dbReference type="Proteomes" id="UP000801492"/>
    </source>
</evidence>
<dbReference type="GO" id="GO:0010628">
    <property type="term" value="P:positive regulation of gene expression"/>
    <property type="evidence" value="ECO:0007669"/>
    <property type="project" value="UniProtKB-ARBA"/>
</dbReference>
<keyword evidence="16" id="KW-0966">Cell projection</keyword>
<feature type="domain" description="Zinc finger ZPR1-type" evidence="20">
    <location>
        <begin position="26"/>
        <end position="184"/>
    </location>
</feature>
<keyword evidence="13" id="KW-0862">Zinc</keyword>
<dbReference type="FunFam" id="2.60.120.1040:FF:000002">
    <property type="entry name" value="zinc finger protein ZPR1"/>
    <property type="match status" value="1"/>
</dbReference>
<name>A0A8K0D7D2_IGNLU</name>
<dbReference type="EMBL" id="VTPC01001986">
    <property type="protein sequence ID" value="KAF2900788.1"/>
    <property type="molecule type" value="Genomic_DNA"/>
</dbReference>
<dbReference type="FunFam" id="2.60.120.1040:FF:000001">
    <property type="entry name" value="Zinc finger protein ZPR1"/>
    <property type="match status" value="1"/>
</dbReference>
<dbReference type="Pfam" id="PF03367">
    <property type="entry name" value="Zn_ribbon_ZPR1"/>
    <property type="match status" value="2"/>
</dbReference>
<dbReference type="InterPro" id="IPR004457">
    <property type="entry name" value="Znf_ZPR1"/>
</dbReference>
<dbReference type="AlphaFoldDB" id="A0A8K0D7D2"/>
<keyword evidence="9" id="KW-0479">Metal-binding</keyword>
<comment type="subcellular location">
    <subcellularLocation>
        <location evidence="2">Cell projection</location>
        <location evidence="2">Axon</location>
    </subcellularLocation>
    <subcellularLocation>
        <location evidence="5">Cell projection</location>
        <location evidence="5">Growth cone</location>
    </subcellularLocation>
    <subcellularLocation>
        <location evidence="3">Cytoplasm</location>
        <location evidence="3">Perinuclear region</location>
    </subcellularLocation>
    <subcellularLocation>
        <location evidence="1">Nucleus</location>
        <location evidence="1">Cajal body</location>
    </subcellularLocation>
    <subcellularLocation>
        <location evidence="17">Nucleus</location>
        <location evidence="17">Gem</location>
    </subcellularLocation>
    <subcellularLocation>
        <location evidence="4">Nucleus</location>
        <location evidence="4">Nucleolus</location>
    </subcellularLocation>
</comment>
<dbReference type="GO" id="GO:0061564">
    <property type="term" value="P:axon development"/>
    <property type="evidence" value="ECO:0007669"/>
    <property type="project" value="UniProtKB-ARBA"/>
</dbReference>
<evidence type="ECO:0000256" key="4">
    <source>
        <dbReference type="ARBA" id="ARBA00004604"/>
    </source>
</evidence>
<dbReference type="GO" id="GO:0005730">
    <property type="term" value="C:nucleolus"/>
    <property type="evidence" value="ECO:0007669"/>
    <property type="project" value="UniProtKB-SubCell"/>
</dbReference>
<keyword evidence="10" id="KW-0677">Repeat</keyword>
<dbReference type="GO" id="GO:0006260">
    <property type="term" value="P:DNA replication"/>
    <property type="evidence" value="ECO:0007669"/>
    <property type="project" value="UniProtKB-ARBA"/>
</dbReference>
<evidence type="ECO:0000256" key="7">
    <source>
        <dbReference type="ARBA" id="ARBA00022490"/>
    </source>
</evidence>
<dbReference type="InterPro" id="IPR056180">
    <property type="entry name" value="ZPR1_jr_dom"/>
</dbReference>
<evidence type="ECO:0000259" key="20">
    <source>
        <dbReference type="SMART" id="SM00709"/>
    </source>
</evidence>
<evidence type="ECO:0000256" key="8">
    <source>
        <dbReference type="ARBA" id="ARBA00022664"/>
    </source>
</evidence>
<dbReference type="FunFam" id="2.20.25.420:FF:000001">
    <property type="entry name" value="Zinc finger protein ZPR1"/>
    <property type="match status" value="1"/>
</dbReference>
<keyword evidence="15" id="KW-0539">Nucleus</keyword>
<evidence type="ECO:0000256" key="11">
    <source>
        <dbReference type="ARBA" id="ARBA00022771"/>
    </source>
</evidence>
<dbReference type="PANTHER" id="PTHR10876">
    <property type="entry name" value="ZINC FINGER PROTEIN ZPR1"/>
    <property type="match status" value="1"/>
</dbReference>
<dbReference type="NCBIfam" id="TIGR00310">
    <property type="entry name" value="ZPR1_znf"/>
    <property type="match status" value="2"/>
</dbReference>
<evidence type="ECO:0000256" key="10">
    <source>
        <dbReference type="ARBA" id="ARBA00022737"/>
    </source>
</evidence>
<organism evidence="21 22">
    <name type="scientific">Ignelater luminosus</name>
    <name type="common">Cucubano</name>
    <name type="synonym">Pyrophorus luminosus</name>
    <dbReference type="NCBI Taxonomy" id="2038154"/>
    <lineage>
        <taxon>Eukaryota</taxon>
        <taxon>Metazoa</taxon>
        <taxon>Ecdysozoa</taxon>
        <taxon>Arthropoda</taxon>
        <taxon>Hexapoda</taxon>
        <taxon>Insecta</taxon>
        <taxon>Pterygota</taxon>
        <taxon>Neoptera</taxon>
        <taxon>Endopterygota</taxon>
        <taxon>Coleoptera</taxon>
        <taxon>Polyphaga</taxon>
        <taxon>Elateriformia</taxon>
        <taxon>Elateroidea</taxon>
        <taxon>Elateridae</taxon>
        <taxon>Agrypninae</taxon>
        <taxon>Pyrophorini</taxon>
        <taxon>Ignelater</taxon>
    </lineage>
</organism>
<evidence type="ECO:0000256" key="13">
    <source>
        <dbReference type="ARBA" id="ARBA00022833"/>
    </source>
</evidence>
<keyword evidence="11" id="KW-0863">Zinc-finger</keyword>
<dbReference type="GO" id="GO:0042307">
    <property type="term" value="P:positive regulation of protein import into nucleus"/>
    <property type="evidence" value="ECO:0007669"/>
    <property type="project" value="UniProtKB-ARBA"/>
</dbReference>
<dbReference type="InterPro" id="IPR042451">
    <property type="entry name" value="ZPR1_A/B_dom"/>
</dbReference>
<evidence type="ECO:0000256" key="18">
    <source>
        <dbReference type="ARBA" id="ARBA00074960"/>
    </source>
</evidence>
<keyword evidence="12" id="KW-0221">Differentiation</keyword>
<evidence type="ECO:0000256" key="12">
    <source>
        <dbReference type="ARBA" id="ARBA00022782"/>
    </source>
</evidence>
<evidence type="ECO:0000313" key="21">
    <source>
        <dbReference type="EMBL" id="KAF2900788.1"/>
    </source>
</evidence>
<dbReference type="OrthoDB" id="308464at2759"/>
<evidence type="ECO:0000256" key="2">
    <source>
        <dbReference type="ARBA" id="ARBA00004489"/>
    </source>
</evidence>
<dbReference type="FunFam" id="2.20.25.420:FF:000003">
    <property type="entry name" value="zinc finger protein ZPR1"/>
    <property type="match status" value="1"/>
</dbReference>
<dbReference type="Gene3D" id="2.20.25.420">
    <property type="entry name" value="ZPR1, zinc finger domain"/>
    <property type="match status" value="2"/>
</dbReference>
<evidence type="ECO:0000256" key="9">
    <source>
        <dbReference type="ARBA" id="ARBA00022723"/>
    </source>
</evidence>
<reference evidence="21" key="1">
    <citation type="submission" date="2019-08" db="EMBL/GenBank/DDBJ databases">
        <title>The genome of the North American firefly Photinus pyralis.</title>
        <authorList>
            <consortium name="Photinus pyralis genome working group"/>
            <person name="Fallon T.R."/>
            <person name="Sander Lower S.E."/>
            <person name="Weng J.-K."/>
        </authorList>
    </citation>
    <scope>NUCLEOTIDE SEQUENCE</scope>
    <source>
        <strain evidence="21">TRF0915ILg1</strain>
        <tissue evidence="21">Whole body</tissue>
    </source>
</reference>
<comment type="similarity">
    <text evidence="6">Belongs to the ZPR1 family.</text>
</comment>
<dbReference type="GO" id="GO:0015030">
    <property type="term" value="C:Cajal body"/>
    <property type="evidence" value="ECO:0007669"/>
    <property type="project" value="UniProtKB-SubCell"/>
</dbReference>
<sequence>MSEENIPIFRELNADDPDPEATEIESLCMNCHSNGVTRLLLTKIPFYKEVVIMSFSCEECGYENNEIQSGGKIADKGVEITLKVNSQHDINRQVVKSDYASIKIVELDFEIPSKSQKGEITTVEGIIDRSILGLEQDQPLRRIENAEFAEQIDSFINKLKKLKDVGKPFTLVLEDISGNSFIENPNAPQKDLQCIIRHFIRNKEQNHELGIFTEAEINGDKALLHPVTEEEFTIEDLQGEVLQFPTNCNSCNAPCVTNMKVTNIPHFKEVVIMATVCDSCGNRTNEIKSGGGIEPQGVRIEVDVNTKEDLCRDLLKSETCELQIPQLELEVGPSALSGRFTTVEGLLVAMKEQLNDHIFKDSQVQDSKDRLTQFLQQFDDIIEGRKQVTLILDDPAGNSYIQSMRDDDKPDNALRIVYYERSFDQNEELGLNDMRTENYGVS</sequence>
<dbReference type="GO" id="GO:0097504">
    <property type="term" value="C:Gemini of Cajal bodies"/>
    <property type="evidence" value="ECO:0007669"/>
    <property type="project" value="UniProtKB-SubCell"/>
</dbReference>
<feature type="domain" description="Zinc finger ZPR1-type" evidence="20">
    <location>
        <begin position="246"/>
        <end position="403"/>
    </location>
</feature>
<dbReference type="SMART" id="SM00709">
    <property type="entry name" value="Zpr1"/>
    <property type="match status" value="2"/>
</dbReference>